<proteinExistence type="predicted"/>
<evidence type="ECO:0000256" key="4">
    <source>
        <dbReference type="SAM" id="MobiDB-lite"/>
    </source>
</evidence>
<comment type="caution">
    <text evidence="5">The sequence shown here is derived from an EMBL/GenBank/DDBJ whole genome shotgun (WGS) entry which is preliminary data.</text>
</comment>
<evidence type="ECO:0000256" key="2">
    <source>
        <dbReference type="ARBA" id="ARBA00022723"/>
    </source>
</evidence>
<sequence length="317" mass="35492">MASSAESAPALRMTDTEKFFFDLNGFLVIRGALSADEVAALNAAVDTHATDVKERTDPELRNTRAQTPLAGDGKAGRRDLGGMLSWPKPHCKPFQELLAHPRLIPYLVELLGPGYRMDHLPLLISQLQGSEGFQLHGGPLTEDGRFNPNLQYRCVNGEFFNSLLAMSVQLTDHNAGDGGFCVVRGSHKMNFPVPEKFTHAEIEQEHLYQPVTRAGDIVFFSEATVHGAMPWNADHERRVALYRFAPATFAYGRSYAPAWPEEMMNDITAAQRAVLEPPYAVRLDRPLLRPGQEEPVYDSRSEKKKDFDKQVFGNKYF</sequence>
<dbReference type="EMBL" id="CAJNNV010031267">
    <property type="protein sequence ID" value="CAE8635309.1"/>
    <property type="molecule type" value="Genomic_DNA"/>
</dbReference>
<keyword evidence="3" id="KW-0408">Iron</keyword>
<dbReference type="GO" id="GO:0046872">
    <property type="term" value="F:metal ion binding"/>
    <property type="evidence" value="ECO:0007669"/>
    <property type="project" value="UniProtKB-KW"/>
</dbReference>
<dbReference type="OMA" id="GYRLDHN"/>
<evidence type="ECO:0000256" key="1">
    <source>
        <dbReference type="ARBA" id="ARBA00001962"/>
    </source>
</evidence>
<dbReference type="PANTHER" id="PTHR20883">
    <property type="entry name" value="PHYTANOYL-COA DIOXYGENASE DOMAIN CONTAINING 1"/>
    <property type="match status" value="1"/>
</dbReference>
<evidence type="ECO:0000256" key="3">
    <source>
        <dbReference type="ARBA" id="ARBA00023004"/>
    </source>
</evidence>
<keyword evidence="6" id="KW-1185">Reference proteome</keyword>
<feature type="compositionally biased region" description="Basic and acidic residues" evidence="4">
    <location>
        <begin position="52"/>
        <end position="62"/>
    </location>
</feature>
<dbReference type="Proteomes" id="UP000654075">
    <property type="component" value="Unassembled WGS sequence"/>
</dbReference>
<dbReference type="InterPro" id="IPR008775">
    <property type="entry name" value="Phytyl_CoA_dOase-like"/>
</dbReference>
<evidence type="ECO:0000313" key="6">
    <source>
        <dbReference type="Proteomes" id="UP000654075"/>
    </source>
</evidence>
<feature type="region of interest" description="Disordered" evidence="4">
    <location>
        <begin position="52"/>
        <end position="76"/>
    </location>
</feature>
<accession>A0A813HAX5</accession>
<dbReference type="PANTHER" id="PTHR20883:SF15">
    <property type="entry name" value="PHYTANOYL-COA DIOXYGENASE DOMAIN-CONTAINING PROTEIN 1"/>
    <property type="match status" value="1"/>
</dbReference>
<protein>
    <recommendedName>
        <fullName evidence="7">Phytanoyl-CoA dioxygenase family protein</fullName>
    </recommendedName>
</protein>
<comment type="cofactor">
    <cofactor evidence="1">
        <name>Fe cation</name>
        <dbReference type="ChEBI" id="CHEBI:24875"/>
    </cofactor>
</comment>
<keyword evidence="2" id="KW-0479">Metal-binding</keyword>
<dbReference type="AlphaFoldDB" id="A0A813HAX5"/>
<dbReference type="OrthoDB" id="2328924at2759"/>
<name>A0A813HAX5_POLGL</name>
<organism evidence="5 6">
    <name type="scientific">Polarella glacialis</name>
    <name type="common">Dinoflagellate</name>
    <dbReference type="NCBI Taxonomy" id="89957"/>
    <lineage>
        <taxon>Eukaryota</taxon>
        <taxon>Sar</taxon>
        <taxon>Alveolata</taxon>
        <taxon>Dinophyceae</taxon>
        <taxon>Suessiales</taxon>
        <taxon>Suessiaceae</taxon>
        <taxon>Polarella</taxon>
    </lineage>
</organism>
<evidence type="ECO:0008006" key="7">
    <source>
        <dbReference type="Google" id="ProtNLM"/>
    </source>
</evidence>
<gene>
    <name evidence="5" type="ORF">PGLA1383_LOCUS50904</name>
</gene>
<dbReference type="SUPFAM" id="SSF51197">
    <property type="entry name" value="Clavaminate synthase-like"/>
    <property type="match status" value="1"/>
</dbReference>
<reference evidence="5" key="1">
    <citation type="submission" date="2021-02" db="EMBL/GenBank/DDBJ databases">
        <authorList>
            <person name="Dougan E. K."/>
            <person name="Rhodes N."/>
            <person name="Thang M."/>
            <person name="Chan C."/>
        </authorList>
    </citation>
    <scope>NUCLEOTIDE SEQUENCE</scope>
</reference>
<dbReference type="Gene3D" id="2.60.120.620">
    <property type="entry name" value="q2cbj1_9rhob like domain"/>
    <property type="match status" value="1"/>
</dbReference>
<dbReference type="Pfam" id="PF05721">
    <property type="entry name" value="PhyH"/>
    <property type="match status" value="1"/>
</dbReference>
<evidence type="ECO:0000313" key="5">
    <source>
        <dbReference type="EMBL" id="CAE8635309.1"/>
    </source>
</evidence>